<name>A0A2Z6NFA2_TRISU</name>
<keyword evidence="2" id="KW-1185">Reference proteome</keyword>
<evidence type="ECO:0000313" key="1">
    <source>
        <dbReference type="EMBL" id="GAU42496.1"/>
    </source>
</evidence>
<organism evidence="1 2">
    <name type="scientific">Trifolium subterraneum</name>
    <name type="common">Subterranean clover</name>
    <dbReference type="NCBI Taxonomy" id="3900"/>
    <lineage>
        <taxon>Eukaryota</taxon>
        <taxon>Viridiplantae</taxon>
        <taxon>Streptophyta</taxon>
        <taxon>Embryophyta</taxon>
        <taxon>Tracheophyta</taxon>
        <taxon>Spermatophyta</taxon>
        <taxon>Magnoliopsida</taxon>
        <taxon>eudicotyledons</taxon>
        <taxon>Gunneridae</taxon>
        <taxon>Pentapetalae</taxon>
        <taxon>rosids</taxon>
        <taxon>fabids</taxon>
        <taxon>Fabales</taxon>
        <taxon>Fabaceae</taxon>
        <taxon>Papilionoideae</taxon>
        <taxon>50 kb inversion clade</taxon>
        <taxon>NPAAA clade</taxon>
        <taxon>Hologalegina</taxon>
        <taxon>IRL clade</taxon>
        <taxon>Trifolieae</taxon>
        <taxon>Trifolium</taxon>
    </lineage>
</organism>
<evidence type="ECO:0000313" key="2">
    <source>
        <dbReference type="Proteomes" id="UP000242715"/>
    </source>
</evidence>
<dbReference type="AlphaFoldDB" id="A0A2Z6NFA2"/>
<sequence>MQYSFVLLSKQRTSFFVKLCDVVSNNNPRFNNFASSDNEYWKQCRLFVQRDINGGDSCKLYDQEQNSNNKIVMANRIVICKSAVENEDERLKSSTNIEFDLLLLS</sequence>
<dbReference type="EMBL" id="DF973921">
    <property type="protein sequence ID" value="GAU42496.1"/>
    <property type="molecule type" value="Genomic_DNA"/>
</dbReference>
<gene>
    <name evidence="1" type="ORF">TSUD_101090</name>
</gene>
<reference evidence="2" key="1">
    <citation type="journal article" date="2017" name="Front. Plant Sci.">
        <title>Climate Clever Clovers: New Paradigm to Reduce the Environmental Footprint of Ruminants by Breeding Low Methanogenic Forages Utilizing Haplotype Variation.</title>
        <authorList>
            <person name="Kaur P."/>
            <person name="Appels R."/>
            <person name="Bayer P.E."/>
            <person name="Keeble-Gagnere G."/>
            <person name="Wang J."/>
            <person name="Hirakawa H."/>
            <person name="Shirasawa K."/>
            <person name="Vercoe P."/>
            <person name="Stefanova K."/>
            <person name="Durmic Z."/>
            <person name="Nichols P."/>
            <person name="Revell C."/>
            <person name="Isobe S.N."/>
            <person name="Edwards D."/>
            <person name="Erskine W."/>
        </authorList>
    </citation>
    <scope>NUCLEOTIDE SEQUENCE [LARGE SCALE GENOMIC DNA]</scope>
    <source>
        <strain evidence="2">cv. Daliak</strain>
    </source>
</reference>
<dbReference type="Proteomes" id="UP000242715">
    <property type="component" value="Unassembled WGS sequence"/>
</dbReference>
<accession>A0A2Z6NFA2</accession>
<proteinExistence type="predicted"/>
<protein>
    <submittedName>
        <fullName evidence="1">Uncharacterized protein</fullName>
    </submittedName>
</protein>